<organism evidence="2 3">
    <name type="scientific">Portunus trituberculatus</name>
    <name type="common">Swimming crab</name>
    <name type="synonym">Neptunus trituberculatus</name>
    <dbReference type="NCBI Taxonomy" id="210409"/>
    <lineage>
        <taxon>Eukaryota</taxon>
        <taxon>Metazoa</taxon>
        <taxon>Ecdysozoa</taxon>
        <taxon>Arthropoda</taxon>
        <taxon>Crustacea</taxon>
        <taxon>Multicrustacea</taxon>
        <taxon>Malacostraca</taxon>
        <taxon>Eumalacostraca</taxon>
        <taxon>Eucarida</taxon>
        <taxon>Decapoda</taxon>
        <taxon>Pleocyemata</taxon>
        <taxon>Brachyura</taxon>
        <taxon>Eubrachyura</taxon>
        <taxon>Portunoidea</taxon>
        <taxon>Portunidae</taxon>
        <taxon>Portuninae</taxon>
        <taxon>Portunus</taxon>
    </lineage>
</organism>
<comment type="caution">
    <text evidence="2">The sequence shown here is derived from an EMBL/GenBank/DDBJ whole genome shotgun (WGS) entry which is preliminary data.</text>
</comment>
<evidence type="ECO:0000256" key="1">
    <source>
        <dbReference type="SAM" id="MobiDB-lite"/>
    </source>
</evidence>
<gene>
    <name evidence="2" type="ORF">E2C01_012033</name>
</gene>
<dbReference type="AlphaFoldDB" id="A0A5B7DDI9"/>
<reference evidence="2 3" key="1">
    <citation type="submission" date="2019-05" db="EMBL/GenBank/DDBJ databases">
        <title>Another draft genome of Portunus trituberculatus and its Hox gene families provides insights of decapod evolution.</title>
        <authorList>
            <person name="Jeong J.-H."/>
            <person name="Song I."/>
            <person name="Kim S."/>
            <person name="Choi T."/>
            <person name="Kim D."/>
            <person name="Ryu S."/>
            <person name="Kim W."/>
        </authorList>
    </citation>
    <scope>NUCLEOTIDE SEQUENCE [LARGE SCALE GENOMIC DNA]</scope>
    <source>
        <tissue evidence="2">Muscle</tissue>
    </source>
</reference>
<evidence type="ECO:0000313" key="3">
    <source>
        <dbReference type="Proteomes" id="UP000324222"/>
    </source>
</evidence>
<protein>
    <submittedName>
        <fullName evidence="2">Uncharacterized protein</fullName>
    </submittedName>
</protein>
<feature type="region of interest" description="Disordered" evidence="1">
    <location>
        <begin position="1"/>
        <end position="23"/>
    </location>
</feature>
<accession>A0A5B7DDI9</accession>
<proteinExistence type="predicted"/>
<dbReference type="EMBL" id="VSRR010000741">
    <property type="protein sequence ID" value="MPC19125.1"/>
    <property type="molecule type" value="Genomic_DNA"/>
</dbReference>
<evidence type="ECO:0000313" key="2">
    <source>
        <dbReference type="EMBL" id="MPC19125.1"/>
    </source>
</evidence>
<dbReference type="Proteomes" id="UP000324222">
    <property type="component" value="Unassembled WGS sequence"/>
</dbReference>
<sequence length="126" mass="14343">MLKTRGDYGEQSSSSEWVKKQRRRVLRATEGSQRVVKLFPVEVMCWAYANYTTQPSGALDYQGYANRRNETMREEGERDSIRPLSLYSRGVLSAVTLRTGERIKKMRINASARLNPDCGSRSSCEG</sequence>
<name>A0A5B7DDI9_PORTR</name>
<keyword evidence="3" id="KW-1185">Reference proteome</keyword>